<comment type="subcellular location">
    <subcellularLocation>
        <location evidence="1">Membrane</location>
        <topology evidence="1">Multi-pass membrane protein</topology>
    </subcellularLocation>
</comment>
<feature type="transmembrane region" description="Helical" evidence="8">
    <location>
        <begin position="521"/>
        <end position="546"/>
    </location>
</feature>
<dbReference type="PROSITE" id="PS00211">
    <property type="entry name" value="ABC_TRANSPORTER_1"/>
    <property type="match status" value="1"/>
</dbReference>
<evidence type="ECO:0000256" key="6">
    <source>
        <dbReference type="ARBA" id="ARBA00022989"/>
    </source>
</evidence>
<dbReference type="PROSITE" id="PS50893">
    <property type="entry name" value="ABC_TRANSPORTER_2"/>
    <property type="match status" value="1"/>
</dbReference>
<sequence>MKIRAFALPLSLLCGTTVSMAAMSNSTSSSSPHKPLALVHYPLNPTIPCGDGSPAGFYTDAYITPDGMGNKNHIINFMGGGGCGSNSSCQAIWEQQPYMLSSLFEQSMIDGATILSNDASENPAMASFTKWNVPYCSQDLWLGNVSQSDSFIRSGSKIVEAVLAHWFDEVSEAQVVIDTLVISGVSAGGMAVLNHFPSFQTVAQAAGVKSLRLLLDSSLFADGIDIDFSDLMKQVVDPQQHPLCFEEWTSKLQHESLSRLPCCLSTHCMLRHSNGLSEWARSSSNSVLSDQSGLHTQMLLIDSAYDYVQAAVELNAVPSDGISSLDGVASATFNIAEYAGKRKSRVVETVFGGGKQLGPNVYWAMTSSLGHDVLIPSIDLYSRECGSGAMQEVESSCEGGDCVFSNYPGGIFPVCNATGRGMKLPLGNGFGMTLWTTTESWNLIKVNGQSIRDVISLFVTPALGIGNTMIANSNSSSSTLFIDSCPGPNCVPQDSTEENPAQSLIVSLVEIDNVLAPISTWLRILVTIILGSMPLFFALTVCGIGARKQTRTVEQKQTSNSCRTSTSLYLNGLSVFSSSGDKILDDVSVNFKCSTLNCLLGKSGSGKSCFLGVLSRQLRSNLKVQYKNGTDLSRMSCTYMRQQDFGMKNMTPNEYLTITARVYGTSKNRLDFVLDLVRPFFPVKTETSENGDTIVSLDPFNNVPLKELSGGQRRMISIATALFQESRVLLLDEPLSGIDSASSEKITDLLKTFAKDKSMIVLMTLHQPSDDILLKMDTVMVLGSGRVLFGGGNQTNTRLAMSSSVSASDLIHRIISEQTVSESTRRLSSSVFDNSIESEGDDFKENSELVGTSNDNDSFCWSRLRLWQVWPLLRRLHLECPPGLQDMIELPLCFLAISLWGSLDPSPLQRFLITSFLTGIPLVLFQTRLVMNWGLLECHVWDLEDKRISPLSYLIASGIHVFYLPIVSVAVSFTIAYACYGWKYDSFWDVILFSIMLTVSSLQFGKLLNAAMQTYHAAGGLYALYAYLSFMVAGFTANPAKVPSYLHWIMYMSLSFWGISGVQLSQLEHIDIGNKNCLTFISCIAYNPNFIAHLTGYTVLATAQKSMYALCFAAILLVLIEYCFLLKKVSQRGNYKRVEVEGASNSNDINNGNDISHTSHL</sequence>
<dbReference type="AlphaFoldDB" id="A0AAD9DFL5"/>
<evidence type="ECO:0000313" key="11">
    <source>
        <dbReference type="EMBL" id="KAK1743818.1"/>
    </source>
</evidence>
<dbReference type="EMBL" id="JATAAI010000008">
    <property type="protein sequence ID" value="KAK1743818.1"/>
    <property type="molecule type" value="Genomic_DNA"/>
</dbReference>
<organism evidence="11 12">
    <name type="scientific">Skeletonema marinoi</name>
    <dbReference type="NCBI Taxonomy" id="267567"/>
    <lineage>
        <taxon>Eukaryota</taxon>
        <taxon>Sar</taxon>
        <taxon>Stramenopiles</taxon>
        <taxon>Ochrophyta</taxon>
        <taxon>Bacillariophyta</taxon>
        <taxon>Coscinodiscophyceae</taxon>
        <taxon>Thalassiosirophycidae</taxon>
        <taxon>Thalassiosirales</taxon>
        <taxon>Skeletonemataceae</taxon>
        <taxon>Skeletonema</taxon>
        <taxon>Skeletonema marinoi-dohrnii complex</taxon>
    </lineage>
</organism>
<dbReference type="SMART" id="SM00382">
    <property type="entry name" value="AAA"/>
    <property type="match status" value="1"/>
</dbReference>
<accession>A0AAD9DFL5</accession>
<protein>
    <submittedName>
        <fullName evidence="11">ABC transporter</fullName>
    </submittedName>
</protein>
<feature type="signal peptide" evidence="9">
    <location>
        <begin position="1"/>
        <end position="21"/>
    </location>
</feature>
<evidence type="ECO:0000259" key="10">
    <source>
        <dbReference type="PROSITE" id="PS50893"/>
    </source>
</evidence>
<dbReference type="GO" id="GO:0016020">
    <property type="term" value="C:membrane"/>
    <property type="evidence" value="ECO:0007669"/>
    <property type="project" value="UniProtKB-SubCell"/>
</dbReference>
<feature type="transmembrane region" description="Helical" evidence="8">
    <location>
        <begin position="1045"/>
        <end position="1065"/>
    </location>
</feature>
<keyword evidence="9" id="KW-0732">Signal</keyword>
<keyword evidence="12" id="KW-1185">Reference proteome</keyword>
<evidence type="ECO:0000256" key="8">
    <source>
        <dbReference type="SAM" id="Phobius"/>
    </source>
</evidence>
<keyword evidence="2" id="KW-0813">Transport</keyword>
<dbReference type="Pfam" id="PF00005">
    <property type="entry name" value="ABC_tran"/>
    <property type="match status" value="1"/>
</dbReference>
<feature type="transmembrane region" description="Helical" evidence="8">
    <location>
        <begin position="1077"/>
        <end position="1100"/>
    </location>
</feature>
<feature type="transmembrane region" description="Helical" evidence="8">
    <location>
        <begin position="1106"/>
        <end position="1126"/>
    </location>
</feature>
<dbReference type="GO" id="GO:0140359">
    <property type="term" value="F:ABC-type transporter activity"/>
    <property type="evidence" value="ECO:0007669"/>
    <property type="project" value="InterPro"/>
</dbReference>
<feature type="domain" description="ABC transporter" evidence="10">
    <location>
        <begin position="568"/>
        <end position="809"/>
    </location>
</feature>
<proteinExistence type="predicted"/>
<dbReference type="Gene3D" id="3.40.50.300">
    <property type="entry name" value="P-loop containing nucleotide triphosphate hydrolases"/>
    <property type="match status" value="1"/>
</dbReference>
<dbReference type="InterPro" id="IPR004963">
    <property type="entry name" value="PAE/NOTUM"/>
</dbReference>
<keyword evidence="3 8" id="KW-0812">Transmembrane</keyword>
<evidence type="ECO:0000256" key="3">
    <source>
        <dbReference type="ARBA" id="ARBA00022692"/>
    </source>
</evidence>
<feature type="transmembrane region" description="Helical" evidence="8">
    <location>
        <begin position="1020"/>
        <end position="1039"/>
    </location>
</feature>
<gene>
    <name evidence="11" type="ORF">QTG54_005415</name>
</gene>
<feature type="transmembrane region" description="Helical" evidence="8">
    <location>
        <begin position="951"/>
        <end position="978"/>
    </location>
</feature>
<feature type="chain" id="PRO_5042093702" evidence="9">
    <location>
        <begin position="22"/>
        <end position="1161"/>
    </location>
</feature>
<dbReference type="PANTHER" id="PTHR48041:SF91">
    <property type="entry name" value="ABC TRANSPORTER G FAMILY MEMBER 28"/>
    <property type="match status" value="1"/>
</dbReference>
<dbReference type="GO" id="GO:0016887">
    <property type="term" value="F:ATP hydrolysis activity"/>
    <property type="evidence" value="ECO:0007669"/>
    <property type="project" value="InterPro"/>
</dbReference>
<dbReference type="InterPro" id="IPR013525">
    <property type="entry name" value="ABC2_TM"/>
</dbReference>
<dbReference type="PANTHER" id="PTHR48041">
    <property type="entry name" value="ABC TRANSPORTER G FAMILY MEMBER 28"/>
    <property type="match status" value="1"/>
</dbReference>
<feature type="transmembrane region" description="Helical" evidence="8">
    <location>
        <begin position="990"/>
        <end position="1008"/>
    </location>
</feature>
<dbReference type="InterPro" id="IPR050352">
    <property type="entry name" value="ABCG_transporters"/>
</dbReference>
<evidence type="ECO:0000313" key="12">
    <source>
        <dbReference type="Proteomes" id="UP001224775"/>
    </source>
</evidence>
<keyword evidence="7 8" id="KW-0472">Membrane</keyword>
<evidence type="ECO:0000256" key="1">
    <source>
        <dbReference type="ARBA" id="ARBA00004141"/>
    </source>
</evidence>
<dbReference type="InterPro" id="IPR003439">
    <property type="entry name" value="ABC_transporter-like_ATP-bd"/>
</dbReference>
<evidence type="ECO:0000256" key="4">
    <source>
        <dbReference type="ARBA" id="ARBA00022741"/>
    </source>
</evidence>
<name>A0AAD9DFL5_9STRA</name>
<dbReference type="Proteomes" id="UP001224775">
    <property type="component" value="Unassembled WGS sequence"/>
</dbReference>
<keyword evidence="6 8" id="KW-1133">Transmembrane helix</keyword>
<dbReference type="InterPro" id="IPR027417">
    <property type="entry name" value="P-loop_NTPase"/>
</dbReference>
<evidence type="ECO:0000256" key="7">
    <source>
        <dbReference type="ARBA" id="ARBA00023136"/>
    </source>
</evidence>
<evidence type="ECO:0000256" key="9">
    <source>
        <dbReference type="SAM" id="SignalP"/>
    </source>
</evidence>
<keyword evidence="4" id="KW-0547">Nucleotide-binding</keyword>
<dbReference type="GO" id="GO:0005524">
    <property type="term" value="F:ATP binding"/>
    <property type="evidence" value="ECO:0007669"/>
    <property type="project" value="UniProtKB-KW"/>
</dbReference>
<dbReference type="InterPro" id="IPR003593">
    <property type="entry name" value="AAA+_ATPase"/>
</dbReference>
<evidence type="ECO:0000256" key="5">
    <source>
        <dbReference type="ARBA" id="ARBA00022840"/>
    </source>
</evidence>
<dbReference type="Pfam" id="PF01061">
    <property type="entry name" value="ABC2_membrane"/>
    <property type="match status" value="1"/>
</dbReference>
<comment type="caution">
    <text evidence="11">The sequence shown here is derived from an EMBL/GenBank/DDBJ whole genome shotgun (WGS) entry which is preliminary data.</text>
</comment>
<keyword evidence="5" id="KW-0067">ATP-binding</keyword>
<dbReference type="SUPFAM" id="SSF52540">
    <property type="entry name" value="P-loop containing nucleoside triphosphate hydrolases"/>
    <property type="match status" value="1"/>
</dbReference>
<dbReference type="InterPro" id="IPR017871">
    <property type="entry name" value="ABC_transporter-like_CS"/>
</dbReference>
<reference evidence="11" key="1">
    <citation type="submission" date="2023-06" db="EMBL/GenBank/DDBJ databases">
        <title>Survivors Of The Sea: Transcriptome response of Skeletonema marinoi to long-term dormancy.</title>
        <authorList>
            <person name="Pinder M.I.M."/>
            <person name="Kourtchenko O."/>
            <person name="Robertson E.K."/>
            <person name="Larsson T."/>
            <person name="Maumus F."/>
            <person name="Osuna-Cruz C.M."/>
            <person name="Vancaester E."/>
            <person name="Stenow R."/>
            <person name="Vandepoele K."/>
            <person name="Ploug H."/>
            <person name="Bruchert V."/>
            <person name="Godhe A."/>
            <person name="Topel M."/>
        </authorList>
    </citation>
    <scope>NUCLEOTIDE SEQUENCE</scope>
    <source>
        <strain evidence="11">R05AC</strain>
    </source>
</reference>
<dbReference type="Pfam" id="PF03283">
    <property type="entry name" value="PAE"/>
    <property type="match status" value="1"/>
</dbReference>
<evidence type="ECO:0000256" key="2">
    <source>
        <dbReference type="ARBA" id="ARBA00022448"/>
    </source>
</evidence>